<comment type="caution">
    <text evidence="5">The sequence shown here is derived from an EMBL/GenBank/DDBJ whole genome shotgun (WGS) entry which is preliminary data.</text>
</comment>
<comment type="similarity">
    <text evidence="1">Belongs to the bacterial solute-binding protein 3 family.</text>
</comment>
<dbReference type="SUPFAM" id="SSF53850">
    <property type="entry name" value="Periplasmic binding protein-like II"/>
    <property type="match status" value="1"/>
</dbReference>
<dbReference type="Gene3D" id="3.40.190.10">
    <property type="entry name" value="Periplasmic binding protein-like II"/>
    <property type="match status" value="2"/>
</dbReference>
<dbReference type="SMART" id="SM00062">
    <property type="entry name" value="PBPb"/>
    <property type="match status" value="1"/>
</dbReference>
<protein>
    <submittedName>
        <fullName evidence="5">Amino acid ABC transporter</fullName>
    </submittedName>
</protein>
<proteinExistence type="inferred from homology"/>
<accession>A0A917PUB4</accession>
<evidence type="ECO:0000259" key="4">
    <source>
        <dbReference type="SMART" id="SM00062"/>
    </source>
</evidence>
<evidence type="ECO:0000313" key="6">
    <source>
        <dbReference type="Proteomes" id="UP000635983"/>
    </source>
</evidence>
<feature type="signal peptide" evidence="3">
    <location>
        <begin position="1"/>
        <end position="29"/>
    </location>
</feature>
<feature type="domain" description="Solute-binding protein family 3/N-terminal" evidence="4">
    <location>
        <begin position="40"/>
        <end position="266"/>
    </location>
</feature>
<dbReference type="PANTHER" id="PTHR35936">
    <property type="entry name" value="MEMBRANE-BOUND LYTIC MUREIN TRANSGLYCOSYLASE F"/>
    <property type="match status" value="1"/>
</dbReference>
<dbReference type="RefSeq" id="WP_188982783.1">
    <property type="nucleotide sequence ID" value="NZ_BMPO01000003.1"/>
</dbReference>
<organism evidence="5 6">
    <name type="scientific">Pseudomonas matsuisoli</name>
    <dbReference type="NCBI Taxonomy" id="1515666"/>
    <lineage>
        <taxon>Bacteria</taxon>
        <taxon>Pseudomonadati</taxon>
        <taxon>Pseudomonadota</taxon>
        <taxon>Gammaproteobacteria</taxon>
        <taxon>Pseudomonadales</taxon>
        <taxon>Pseudomonadaceae</taxon>
        <taxon>Pseudomonas</taxon>
    </lineage>
</organism>
<keyword evidence="6" id="KW-1185">Reference proteome</keyword>
<gene>
    <name evidence="5" type="ORF">GCM10009304_17220</name>
</gene>
<evidence type="ECO:0000313" key="5">
    <source>
        <dbReference type="EMBL" id="GGJ91999.1"/>
    </source>
</evidence>
<dbReference type="InterPro" id="IPR001638">
    <property type="entry name" value="Solute-binding_3/MltF_N"/>
</dbReference>
<dbReference type="AlphaFoldDB" id="A0A917PUB4"/>
<dbReference type="PANTHER" id="PTHR35936:SF17">
    <property type="entry name" value="ARGININE-BINDING EXTRACELLULAR PROTEIN ARTP"/>
    <property type="match status" value="1"/>
</dbReference>
<dbReference type="EMBL" id="BMPO01000003">
    <property type="protein sequence ID" value="GGJ91999.1"/>
    <property type="molecule type" value="Genomic_DNA"/>
</dbReference>
<evidence type="ECO:0000256" key="3">
    <source>
        <dbReference type="SAM" id="SignalP"/>
    </source>
</evidence>
<dbReference type="Pfam" id="PF00497">
    <property type="entry name" value="SBP_bac_3"/>
    <property type="match status" value="1"/>
</dbReference>
<reference evidence="5" key="1">
    <citation type="journal article" date="2014" name="Int. J. Syst. Evol. Microbiol.">
        <title>Complete genome sequence of Corynebacterium casei LMG S-19264T (=DSM 44701T), isolated from a smear-ripened cheese.</title>
        <authorList>
            <consortium name="US DOE Joint Genome Institute (JGI-PGF)"/>
            <person name="Walter F."/>
            <person name="Albersmeier A."/>
            <person name="Kalinowski J."/>
            <person name="Ruckert C."/>
        </authorList>
    </citation>
    <scope>NUCLEOTIDE SEQUENCE</scope>
    <source>
        <strain evidence="5">JCM 30078</strain>
    </source>
</reference>
<reference evidence="5" key="2">
    <citation type="submission" date="2020-09" db="EMBL/GenBank/DDBJ databases">
        <authorList>
            <person name="Sun Q."/>
            <person name="Ohkuma M."/>
        </authorList>
    </citation>
    <scope>NUCLEOTIDE SEQUENCE</scope>
    <source>
        <strain evidence="5">JCM 30078</strain>
    </source>
</reference>
<dbReference type="Proteomes" id="UP000635983">
    <property type="component" value="Unassembled WGS sequence"/>
</dbReference>
<sequence>MIRRSLLAKTLSGLCAATLLSFSSVAAHADQLADVKKAGELVVGTELQFAPFDFLEGGKQTGLNKDLFAEIGKELGVKVRFIDLPWPSVLPGLEAKNFDMVAGPIIVTQARKARYQFTTPIAEATVALLTSARKDDVAKPEDIAGKTVGAGKGSAQLEELKAFAATLPEKVTIREYVDNNQAYADLAAGRVQAVANSLPNISYVAAQRSAVFKVVQPPFGKKAYFAYLGRKDDDAASLIQAIDGAMKKIKDSGRLAELQKKWLGAEMDVPTGDFEPSW</sequence>
<keyword evidence="2 3" id="KW-0732">Signal</keyword>
<evidence type="ECO:0000256" key="2">
    <source>
        <dbReference type="ARBA" id="ARBA00022729"/>
    </source>
</evidence>
<name>A0A917PUB4_9PSED</name>
<feature type="chain" id="PRO_5038069166" evidence="3">
    <location>
        <begin position="30"/>
        <end position="278"/>
    </location>
</feature>
<evidence type="ECO:0000256" key="1">
    <source>
        <dbReference type="ARBA" id="ARBA00010333"/>
    </source>
</evidence>